<dbReference type="FunFam" id="3.40.50.720:FF:000084">
    <property type="entry name" value="Short-chain dehydrogenase reductase"/>
    <property type="match status" value="1"/>
</dbReference>
<keyword evidence="2" id="KW-0560">Oxidoreductase</keyword>
<sequence>MGRFDGQVAVITGAARGQGRSHAVTLAEQGADIVAIDIAQSIPSVPYALATPADLKETARLVESLGRRVLAFEADVRDQDALDHAISSSIAAFGKIDKLVVNHGIGAFKNFWEITDEEWTDMLDVLLTGTWRVTKAVAPHMIEREAGSIVMIGSVNAVEPGVEYSHYNSAKAGVVAFSKNVALELGRYGINCNCVLPGAIDTDMVNWPGFYEHAMGPGKGREELEFSMANWTALKGRGFIQPKAVSDTVAFLLSDEAKDITGVVIPVDAGHLNLPGYNGDPVRS</sequence>
<accession>A0A0K0X3Q5</accession>
<dbReference type="Proteomes" id="UP000062255">
    <property type="component" value="Chromosome"/>
</dbReference>
<dbReference type="STRING" id="134601.AFA91_09655"/>
<reference evidence="5 6" key="1">
    <citation type="submission" date="2015-07" db="EMBL/GenBank/DDBJ databases">
        <title>Complete genome sequence of Mycobacterium goodii X7B, a facultative thermophilic biodesulfurizing bacterium.</title>
        <authorList>
            <person name="Yu B."/>
            <person name="Li F."/>
            <person name="Xu P."/>
        </authorList>
    </citation>
    <scope>NUCLEOTIDE SEQUENCE [LARGE SCALE GENOMIC DNA]</scope>
    <source>
        <strain evidence="5 6">X7B</strain>
    </source>
</reference>
<dbReference type="InterPro" id="IPR036291">
    <property type="entry name" value="NAD(P)-bd_dom_sf"/>
</dbReference>
<dbReference type="PANTHER" id="PTHR24321">
    <property type="entry name" value="DEHYDROGENASES, SHORT CHAIN"/>
    <property type="match status" value="1"/>
</dbReference>
<dbReference type="PATRIC" id="fig|134601.6.peg.2013"/>
<dbReference type="PRINTS" id="PR00080">
    <property type="entry name" value="SDRFAMILY"/>
</dbReference>
<dbReference type="GO" id="GO:0016491">
    <property type="term" value="F:oxidoreductase activity"/>
    <property type="evidence" value="ECO:0007669"/>
    <property type="project" value="UniProtKB-KW"/>
</dbReference>
<dbReference type="EMBL" id="CP012150">
    <property type="protein sequence ID" value="AKS32090.1"/>
    <property type="molecule type" value="Genomic_DNA"/>
</dbReference>
<evidence type="ECO:0000256" key="1">
    <source>
        <dbReference type="ARBA" id="ARBA00006484"/>
    </source>
</evidence>
<comment type="similarity">
    <text evidence="1 4">Belongs to the short-chain dehydrogenases/reductases (SDR) family.</text>
</comment>
<evidence type="ECO:0000256" key="2">
    <source>
        <dbReference type="ARBA" id="ARBA00023002"/>
    </source>
</evidence>
<evidence type="ECO:0000256" key="3">
    <source>
        <dbReference type="ARBA" id="ARBA00023027"/>
    </source>
</evidence>
<organism evidence="5 6">
    <name type="scientific">Mycolicibacterium goodii</name>
    <name type="common">Mycobacterium goodii</name>
    <dbReference type="NCBI Taxonomy" id="134601"/>
    <lineage>
        <taxon>Bacteria</taxon>
        <taxon>Bacillati</taxon>
        <taxon>Actinomycetota</taxon>
        <taxon>Actinomycetes</taxon>
        <taxon>Mycobacteriales</taxon>
        <taxon>Mycobacteriaceae</taxon>
        <taxon>Mycolicibacterium</taxon>
    </lineage>
</organism>
<name>A0A0K0X3Q5_MYCGD</name>
<dbReference type="InterPro" id="IPR020904">
    <property type="entry name" value="Sc_DH/Rdtase_CS"/>
</dbReference>
<dbReference type="KEGG" id="mgo:AFA91_09655"/>
<proteinExistence type="inferred from homology"/>
<dbReference type="CDD" id="cd05233">
    <property type="entry name" value="SDR_c"/>
    <property type="match status" value="1"/>
</dbReference>
<dbReference type="InterPro" id="IPR002347">
    <property type="entry name" value="SDR_fam"/>
</dbReference>
<dbReference type="Pfam" id="PF00106">
    <property type="entry name" value="adh_short"/>
    <property type="match status" value="1"/>
</dbReference>
<dbReference type="OrthoDB" id="5173603at2"/>
<keyword evidence="3" id="KW-0520">NAD</keyword>
<dbReference type="SUPFAM" id="SSF51735">
    <property type="entry name" value="NAD(P)-binding Rossmann-fold domains"/>
    <property type="match status" value="1"/>
</dbReference>
<evidence type="ECO:0000313" key="6">
    <source>
        <dbReference type="Proteomes" id="UP000062255"/>
    </source>
</evidence>
<dbReference type="PROSITE" id="PS00061">
    <property type="entry name" value="ADH_SHORT"/>
    <property type="match status" value="1"/>
</dbReference>
<dbReference type="InterPro" id="IPR023985">
    <property type="entry name" value="SDR_subfam_1"/>
</dbReference>
<dbReference type="PANTHER" id="PTHR24321:SF8">
    <property type="entry name" value="ESTRADIOL 17-BETA-DEHYDROGENASE 8-RELATED"/>
    <property type="match status" value="1"/>
</dbReference>
<protein>
    <submittedName>
        <fullName evidence="5">Oxidoreductase</fullName>
    </submittedName>
</protein>
<dbReference type="RefSeq" id="WP_049744510.1">
    <property type="nucleotide sequence ID" value="NZ_CP012150.1"/>
</dbReference>
<dbReference type="PRINTS" id="PR00081">
    <property type="entry name" value="GDHRDH"/>
</dbReference>
<dbReference type="AlphaFoldDB" id="A0A0K0X3Q5"/>
<evidence type="ECO:0000256" key="4">
    <source>
        <dbReference type="RuleBase" id="RU000363"/>
    </source>
</evidence>
<evidence type="ECO:0000313" key="5">
    <source>
        <dbReference type="EMBL" id="AKS32090.1"/>
    </source>
</evidence>
<gene>
    <name evidence="5" type="ORF">AFA91_09655</name>
</gene>
<dbReference type="NCBIfam" id="TIGR03971">
    <property type="entry name" value="SDR_subfam_1"/>
    <property type="match status" value="1"/>
</dbReference>
<dbReference type="Gene3D" id="3.40.50.720">
    <property type="entry name" value="NAD(P)-binding Rossmann-like Domain"/>
    <property type="match status" value="1"/>
</dbReference>